<dbReference type="GeneID" id="84651284"/>
<dbReference type="Proteomes" id="UP000321245">
    <property type="component" value="Unassembled WGS sequence"/>
</dbReference>
<evidence type="ECO:0000256" key="1">
    <source>
        <dbReference type="SAM" id="SignalP"/>
    </source>
</evidence>
<proteinExistence type="predicted"/>
<evidence type="ECO:0000313" key="3">
    <source>
        <dbReference type="Proteomes" id="UP000321245"/>
    </source>
</evidence>
<dbReference type="RefSeq" id="WP_019976715.1">
    <property type="nucleotide sequence ID" value="NZ_BJXC01000016.1"/>
</dbReference>
<sequence>MNKFKIIAVLIIINCQLSIVNSAKAQETEKKPLTISGYAEVYYQQDFNNPKSNTRPGFVYSHHRNNEVSLNLGFIKAAYETDKVRANLALGVGSYMNANYAAEEGVLKNIYEANVGMKLSKTKNLWLDAGILPSHIGFESAIGADCFTLTRSIMADNSPYFETGAKLSYATDNGKWNMAVLILNSWQRIQRVEGNTTPAFGHQLTFSPSDKVTLNSSSFIGNDFPDDERRMRYFHNLYGQFQISNQFTLIAGFDIGAQQKEKSSDDYDIWYTPVLIAKYSPTEKVSIAARGEYYHDKNGVIISSETENGFQTFGASLNVDYQILPNLIWRTEVKSLNSKDAIFINRDANMKKDNVMAVTSLAIRF</sequence>
<comment type="caution">
    <text evidence="2">The sequence shown here is derived from an EMBL/GenBank/DDBJ whole genome shotgun (WGS) entry which is preliminary data.</text>
</comment>
<dbReference type="Pfam" id="PF07642">
    <property type="entry name" value="BBP2"/>
    <property type="match status" value="1"/>
</dbReference>
<feature type="chain" id="PRO_5022204646" description="Porin" evidence="1">
    <location>
        <begin position="26"/>
        <end position="365"/>
    </location>
</feature>
<name>A0A511NIA0_9FLAO</name>
<organism evidence="2 3">
    <name type="scientific">Empedobacter brevis NBRC 14943 = ATCC 43319</name>
    <dbReference type="NCBI Taxonomy" id="1218108"/>
    <lineage>
        <taxon>Bacteria</taxon>
        <taxon>Pseudomonadati</taxon>
        <taxon>Bacteroidota</taxon>
        <taxon>Flavobacteriia</taxon>
        <taxon>Flavobacteriales</taxon>
        <taxon>Weeksellaceae</taxon>
        <taxon>Empedobacter</taxon>
    </lineage>
</organism>
<protein>
    <recommendedName>
        <fullName evidence="4">Porin</fullName>
    </recommendedName>
</protein>
<accession>A0A511NIA0</accession>
<feature type="signal peptide" evidence="1">
    <location>
        <begin position="1"/>
        <end position="25"/>
    </location>
</feature>
<evidence type="ECO:0008006" key="4">
    <source>
        <dbReference type="Google" id="ProtNLM"/>
    </source>
</evidence>
<reference evidence="2 3" key="1">
    <citation type="submission" date="2019-07" db="EMBL/GenBank/DDBJ databases">
        <title>Whole genome shotgun sequence of Empedobacter brevis NBRC 14943.</title>
        <authorList>
            <person name="Hosoyama A."/>
            <person name="Uohara A."/>
            <person name="Ohji S."/>
            <person name="Ichikawa N."/>
        </authorList>
    </citation>
    <scope>NUCLEOTIDE SEQUENCE [LARGE SCALE GENOMIC DNA]</scope>
    <source>
        <strain evidence="2 3">NBRC 14943</strain>
    </source>
</reference>
<dbReference type="EMBL" id="BJXC01000016">
    <property type="protein sequence ID" value="GEM52532.1"/>
    <property type="molecule type" value="Genomic_DNA"/>
</dbReference>
<dbReference type="InterPro" id="IPR011486">
    <property type="entry name" value="BBP2"/>
</dbReference>
<keyword evidence="1" id="KW-0732">Signal</keyword>
<keyword evidence="3" id="KW-1185">Reference proteome</keyword>
<dbReference type="STRING" id="1218108.GCA_000382425_03245"/>
<gene>
    <name evidence="2" type="ORF">EB1_23220</name>
</gene>
<dbReference type="SUPFAM" id="SSF56935">
    <property type="entry name" value="Porins"/>
    <property type="match status" value="1"/>
</dbReference>
<dbReference type="AlphaFoldDB" id="A0A511NIA0"/>
<evidence type="ECO:0000313" key="2">
    <source>
        <dbReference type="EMBL" id="GEM52532.1"/>
    </source>
</evidence>